<reference evidence="4 5" key="1">
    <citation type="submission" date="2018-06" db="EMBL/GenBank/DDBJ databases">
        <title>Extensive metabolic versatility and redundancy in microbially diverse, dynamic hydrothermal sediments.</title>
        <authorList>
            <person name="Dombrowski N."/>
            <person name="Teske A."/>
            <person name="Baker B.J."/>
        </authorList>
    </citation>
    <scope>NUCLEOTIDE SEQUENCE [LARGE SCALE GENOMIC DNA]</scope>
    <source>
        <strain evidence="4">B47_G16</strain>
    </source>
</reference>
<sequence length="234" mass="27009">MKAVILAAGEGKRLGLGIPKALVKVNELSLIERAILFFTSLNIKDFVIVVGYKAEQVKRFLLESEVVSDKKISWVENEEFWRGNGLSVFCVRDYVEEHFLLSMVDHVFDTGPLLNFPQHLGDLVCVVDSNPRFVDFEEATKVFIEQDEVKRIGKNLTDYNAVDCGLFLCSRKIFPVLEEALEEGEEEWNDAKDRFARKFGARAFDLKGQFWLDVDTPEELLRAERLLRERECRR</sequence>
<organism evidence="4 5">
    <name type="scientific">Aerophobetes bacterium</name>
    <dbReference type="NCBI Taxonomy" id="2030807"/>
    <lineage>
        <taxon>Bacteria</taxon>
        <taxon>Candidatus Aerophobota</taxon>
    </lineage>
</organism>
<dbReference type="AlphaFoldDB" id="A0A497E6D6"/>
<keyword evidence="2" id="KW-0548">Nucleotidyltransferase</keyword>
<dbReference type="Proteomes" id="UP000279422">
    <property type="component" value="Unassembled WGS sequence"/>
</dbReference>
<evidence type="ECO:0000256" key="2">
    <source>
        <dbReference type="ARBA" id="ARBA00022695"/>
    </source>
</evidence>
<dbReference type="GO" id="GO:0016779">
    <property type="term" value="F:nucleotidyltransferase activity"/>
    <property type="evidence" value="ECO:0007669"/>
    <property type="project" value="UniProtKB-KW"/>
</dbReference>
<evidence type="ECO:0000313" key="4">
    <source>
        <dbReference type="EMBL" id="RLE10655.1"/>
    </source>
</evidence>
<evidence type="ECO:0000256" key="1">
    <source>
        <dbReference type="ARBA" id="ARBA00022679"/>
    </source>
</evidence>
<dbReference type="Gene3D" id="3.90.550.10">
    <property type="entry name" value="Spore Coat Polysaccharide Biosynthesis Protein SpsA, Chain A"/>
    <property type="match status" value="1"/>
</dbReference>
<dbReference type="InterPro" id="IPR029044">
    <property type="entry name" value="Nucleotide-diphossugar_trans"/>
</dbReference>
<gene>
    <name evidence="4" type="ORF">DRJ00_00725</name>
</gene>
<dbReference type="InterPro" id="IPR050065">
    <property type="entry name" value="GlmU-like"/>
</dbReference>
<accession>A0A497E6D6</accession>
<name>A0A497E6D6_UNCAE</name>
<dbReference type="SUPFAM" id="SSF53448">
    <property type="entry name" value="Nucleotide-diphospho-sugar transferases"/>
    <property type="match status" value="1"/>
</dbReference>
<comment type="caution">
    <text evidence="4">The sequence shown here is derived from an EMBL/GenBank/DDBJ whole genome shotgun (WGS) entry which is preliminary data.</text>
</comment>
<dbReference type="Pfam" id="PF12804">
    <property type="entry name" value="NTP_transf_3"/>
    <property type="match status" value="1"/>
</dbReference>
<feature type="domain" description="MobA-like NTP transferase" evidence="3">
    <location>
        <begin position="3"/>
        <end position="182"/>
    </location>
</feature>
<keyword evidence="1" id="KW-0808">Transferase</keyword>
<protein>
    <recommendedName>
        <fullName evidence="3">MobA-like NTP transferase domain-containing protein</fullName>
    </recommendedName>
</protein>
<evidence type="ECO:0000313" key="5">
    <source>
        <dbReference type="Proteomes" id="UP000279422"/>
    </source>
</evidence>
<dbReference type="EMBL" id="QMPZ01000004">
    <property type="protein sequence ID" value="RLE10655.1"/>
    <property type="molecule type" value="Genomic_DNA"/>
</dbReference>
<dbReference type="PANTHER" id="PTHR43584">
    <property type="entry name" value="NUCLEOTIDYL TRANSFERASE"/>
    <property type="match status" value="1"/>
</dbReference>
<proteinExistence type="predicted"/>
<dbReference type="PANTHER" id="PTHR43584:SF8">
    <property type="entry name" value="N-ACETYLMURAMATE ALPHA-1-PHOSPHATE URIDYLYLTRANSFERASE"/>
    <property type="match status" value="1"/>
</dbReference>
<dbReference type="InterPro" id="IPR025877">
    <property type="entry name" value="MobA-like_NTP_Trfase"/>
</dbReference>
<evidence type="ECO:0000259" key="3">
    <source>
        <dbReference type="Pfam" id="PF12804"/>
    </source>
</evidence>